<dbReference type="InterPro" id="IPR029058">
    <property type="entry name" value="AB_hydrolase_fold"/>
</dbReference>
<evidence type="ECO:0008006" key="2">
    <source>
        <dbReference type="Google" id="ProtNLM"/>
    </source>
</evidence>
<gene>
    <name evidence="1" type="ORF">MGWOODY_XGa1165</name>
</gene>
<proteinExistence type="predicted"/>
<accession>A0A160TR45</accession>
<evidence type="ECO:0000313" key="1">
    <source>
        <dbReference type="EMBL" id="CUS50706.1"/>
    </source>
</evidence>
<dbReference type="AlphaFoldDB" id="A0A160TR45"/>
<name>A0A160TR45_9ZZZZ</name>
<dbReference type="Gene3D" id="3.40.50.1820">
    <property type="entry name" value="alpha/beta hydrolase"/>
    <property type="match status" value="1"/>
</dbReference>
<sequence>MKPAQLGMLSYPSRPGPASWVATARLLRRFQQGPIAYPHNLSEHQCANILVDRYMPSGLVLGTVVFIHGMSVLGREDPRVRQLAVALTAAGLQVLVPELPNIRNLRIARAQPSEVQSTLEQLAGNKDLVPTHHFALMAVSFSGVFALRATNSATLGPRISALCLIGGYYDVERVSDFLVNAKRADPYGRMLMVRSYFSEVEAENDAFHWHLERCIRNNAEEDEGWNLRSLLDEADAEQERLWQLLSDCGQRQRFLQKVIRAFGDDWSGYRVNLNFVNSKTPVFLLHGRGDRVIPPGESRRLSSQMSAQGIPNYLCITRFLSHGDSAIRLNQLPELYRLLRGFAWFISCIRR</sequence>
<protein>
    <recommendedName>
        <fullName evidence="2">Alpha/beta hydrolase</fullName>
    </recommendedName>
</protein>
<reference evidence="1" key="1">
    <citation type="submission" date="2015-10" db="EMBL/GenBank/DDBJ databases">
        <authorList>
            <person name="Gilbert D.G."/>
        </authorList>
    </citation>
    <scope>NUCLEOTIDE SEQUENCE</scope>
</reference>
<organism evidence="1">
    <name type="scientific">hydrothermal vent metagenome</name>
    <dbReference type="NCBI Taxonomy" id="652676"/>
    <lineage>
        <taxon>unclassified sequences</taxon>
        <taxon>metagenomes</taxon>
        <taxon>ecological metagenomes</taxon>
    </lineage>
</organism>
<dbReference type="SUPFAM" id="SSF53474">
    <property type="entry name" value="alpha/beta-Hydrolases"/>
    <property type="match status" value="1"/>
</dbReference>
<dbReference type="EMBL" id="CZRL01000036">
    <property type="protein sequence ID" value="CUS50706.1"/>
    <property type="molecule type" value="Genomic_DNA"/>
</dbReference>